<dbReference type="RefSeq" id="WP_074588455.1">
    <property type="nucleotide sequence ID" value="NZ_FNEI01000006.1"/>
</dbReference>
<dbReference type="Proteomes" id="UP000182130">
    <property type="component" value="Unassembled WGS sequence"/>
</dbReference>
<dbReference type="STRING" id="1045773.SAMN05216555_10611"/>
<name>A0A1G8PZ74_9MICC</name>
<dbReference type="EMBL" id="FNEI01000006">
    <property type="protein sequence ID" value="SDI97743.1"/>
    <property type="molecule type" value="Genomic_DNA"/>
</dbReference>
<reference evidence="2" key="1">
    <citation type="submission" date="2016-10" db="EMBL/GenBank/DDBJ databases">
        <authorList>
            <person name="Varghese N."/>
            <person name="Submissions S."/>
        </authorList>
    </citation>
    <scope>NUCLEOTIDE SEQUENCE [LARGE SCALE GENOMIC DNA]</scope>
    <source>
        <strain evidence="2">CGMCC 1.10783</strain>
    </source>
</reference>
<accession>A0A1G8PZ74</accession>
<evidence type="ECO:0000313" key="1">
    <source>
        <dbReference type="EMBL" id="SDI97743.1"/>
    </source>
</evidence>
<organism evidence="1 2">
    <name type="scientific">Arthrobacter cupressi</name>
    <dbReference type="NCBI Taxonomy" id="1045773"/>
    <lineage>
        <taxon>Bacteria</taxon>
        <taxon>Bacillati</taxon>
        <taxon>Actinomycetota</taxon>
        <taxon>Actinomycetes</taxon>
        <taxon>Micrococcales</taxon>
        <taxon>Micrococcaceae</taxon>
        <taxon>Arthrobacter</taxon>
    </lineage>
</organism>
<dbReference type="OrthoDB" id="4951458at2"/>
<keyword evidence="2" id="KW-1185">Reference proteome</keyword>
<sequence>MDSDSSAFGRSSNPSLPQTLPLWCDTCRSDEHLILHSIDSVRASTNELLVHVIYACAACGSFHAHAAPFEQVAALLNKSDTVPGLVHFGGEYLHCGLPMTLIGVAHRVIQAPPSPDSASETDLPDVEFDTKIAQCECGFRLELPT</sequence>
<evidence type="ECO:0000313" key="2">
    <source>
        <dbReference type="Proteomes" id="UP000182130"/>
    </source>
</evidence>
<protein>
    <submittedName>
        <fullName evidence="1">Uncharacterized protein</fullName>
    </submittedName>
</protein>
<gene>
    <name evidence="1" type="ORF">SAMN05216555_10611</name>
</gene>
<proteinExistence type="predicted"/>
<dbReference type="AlphaFoldDB" id="A0A1G8PZ74"/>